<accession>A0A6I8LZ25</accession>
<feature type="transmembrane region" description="Helical" evidence="1">
    <location>
        <begin position="18"/>
        <end position="37"/>
    </location>
</feature>
<feature type="transmembrane region" description="Helical" evidence="1">
    <location>
        <begin position="211"/>
        <end position="229"/>
    </location>
</feature>
<reference evidence="2 3" key="1">
    <citation type="submission" date="2019-09" db="EMBL/GenBank/DDBJ databases">
        <authorList>
            <person name="Leyn A S."/>
        </authorList>
    </citation>
    <scope>NUCLEOTIDE SEQUENCE [LARGE SCALE GENOMIC DNA]</scope>
    <source>
        <strain evidence="2">AA231_1</strain>
    </source>
</reference>
<dbReference type="AlphaFoldDB" id="A0A6I8LZ25"/>
<keyword evidence="1" id="KW-0472">Membrane</keyword>
<evidence type="ECO:0008006" key="4">
    <source>
        <dbReference type="Google" id="ProtNLM"/>
    </source>
</evidence>
<keyword evidence="1" id="KW-1133">Transmembrane helix</keyword>
<feature type="transmembrane region" description="Helical" evidence="1">
    <location>
        <begin position="43"/>
        <end position="64"/>
    </location>
</feature>
<proteinExistence type="predicted"/>
<dbReference type="Proteomes" id="UP000399805">
    <property type="component" value="Unassembled WGS sequence"/>
</dbReference>
<dbReference type="RefSeq" id="WP_155548260.1">
    <property type="nucleotide sequence ID" value="NZ_CABVGP010000003.1"/>
</dbReference>
<protein>
    <recommendedName>
        <fullName evidence="4">PH domain-containing protein</fullName>
    </recommendedName>
</protein>
<keyword evidence="3" id="KW-1185">Reference proteome</keyword>
<sequence>MTAPESDRVVVSRTDGRHWIQAGILLAIGAGIVWLGWSSTQEGPRLAGSVFGGGFALLGLILVFRSLPEPVVNELVFDASGISRIVRGVVWAARWDELAAVALPAEPGRDDSFRVVLEPVDDRFVERHRGLTPVAGGAFLVTGITLSVTEAGRVREIAGKYIGIAERPVTPAVPEPAPRPAPAAGFVPGPATVPELDHVSIHVNAWDRRKVWFFDFAMAMLGIGAYVAGEFGPSGFLHTVCRILLGAVIVLGGVVHAFEFNSRKRELRADLRFSNVGFRWKTYHRKYELGWREVAELRLLTDGHLEFRPVDLDFPLRHGDVENLALSDGWYRLPRPLSPAAMRKFTRCVPILLPREVVLTVGGGAPPTPITRGAT</sequence>
<gene>
    <name evidence="2" type="ORF">AA23TX_08345</name>
</gene>
<dbReference type="EMBL" id="CABVGP010000003">
    <property type="protein sequence ID" value="VVJ23448.1"/>
    <property type="molecule type" value="Genomic_DNA"/>
</dbReference>
<evidence type="ECO:0000256" key="1">
    <source>
        <dbReference type="SAM" id="Phobius"/>
    </source>
</evidence>
<feature type="transmembrane region" description="Helical" evidence="1">
    <location>
        <begin position="235"/>
        <end position="258"/>
    </location>
</feature>
<evidence type="ECO:0000313" key="3">
    <source>
        <dbReference type="Proteomes" id="UP000399805"/>
    </source>
</evidence>
<keyword evidence="1" id="KW-0812">Transmembrane</keyword>
<name>A0A6I8LZ25_9PSEU</name>
<organism evidence="2 3">
    <name type="scientific">Amycolatopsis camponoti</name>
    <dbReference type="NCBI Taxonomy" id="2606593"/>
    <lineage>
        <taxon>Bacteria</taxon>
        <taxon>Bacillati</taxon>
        <taxon>Actinomycetota</taxon>
        <taxon>Actinomycetes</taxon>
        <taxon>Pseudonocardiales</taxon>
        <taxon>Pseudonocardiaceae</taxon>
        <taxon>Amycolatopsis</taxon>
    </lineage>
</organism>
<evidence type="ECO:0000313" key="2">
    <source>
        <dbReference type="EMBL" id="VVJ23448.1"/>
    </source>
</evidence>